<keyword evidence="1" id="KW-0472">Membrane</keyword>
<dbReference type="HOGENOM" id="CLU_3276479_0_0_0"/>
<dbReference type="AlphaFoldDB" id="D1AN93"/>
<dbReference type="EMBL" id="CP001739">
    <property type="protein sequence ID" value="ACZ09697.1"/>
    <property type="molecule type" value="Genomic_DNA"/>
</dbReference>
<organism evidence="2 3">
    <name type="scientific">Sebaldella termitidis (strain ATCC 33386 / NCTC 11300)</name>
    <dbReference type="NCBI Taxonomy" id="526218"/>
    <lineage>
        <taxon>Bacteria</taxon>
        <taxon>Fusobacteriati</taxon>
        <taxon>Fusobacteriota</taxon>
        <taxon>Fusobacteriia</taxon>
        <taxon>Fusobacteriales</taxon>
        <taxon>Leptotrichiaceae</taxon>
        <taxon>Sebaldella</taxon>
    </lineage>
</organism>
<reference evidence="3" key="1">
    <citation type="submission" date="2009-09" db="EMBL/GenBank/DDBJ databases">
        <title>The complete chromosome of Sebaldella termitidis ATCC 33386.</title>
        <authorList>
            <consortium name="US DOE Joint Genome Institute (JGI-PGF)"/>
            <person name="Lucas S."/>
            <person name="Copeland A."/>
            <person name="Lapidus A."/>
            <person name="Glavina del Rio T."/>
            <person name="Dalin E."/>
            <person name="Tice H."/>
            <person name="Bruce D."/>
            <person name="Goodwin L."/>
            <person name="Pitluck S."/>
            <person name="Kyrpides N."/>
            <person name="Mavromatis K."/>
            <person name="Ivanova N."/>
            <person name="Mikhailova N."/>
            <person name="Sims D."/>
            <person name="Meincke L."/>
            <person name="Brettin T."/>
            <person name="Detter J.C."/>
            <person name="Han C."/>
            <person name="Larimer F."/>
            <person name="Land M."/>
            <person name="Hauser L."/>
            <person name="Markowitz V."/>
            <person name="Cheng J.F."/>
            <person name="Hugenholtz P."/>
            <person name="Woyke T."/>
            <person name="Wu D."/>
            <person name="Eisen J.A."/>
        </authorList>
    </citation>
    <scope>NUCLEOTIDE SEQUENCE [LARGE SCALE GENOMIC DNA]</scope>
    <source>
        <strain evidence="3">ATCC 33386 / NCTC 11300</strain>
    </source>
</reference>
<accession>D1AN93</accession>
<reference evidence="2 3" key="2">
    <citation type="journal article" date="2010" name="Stand. Genomic Sci.">
        <title>Complete genome sequence of Sebaldella termitidis type strain (NCTC 11300).</title>
        <authorList>
            <person name="Harmon-Smith M."/>
            <person name="Celia L."/>
            <person name="Chertkov O."/>
            <person name="Lapidus A."/>
            <person name="Copeland A."/>
            <person name="Glavina Del Rio T."/>
            <person name="Nolan M."/>
            <person name="Lucas S."/>
            <person name="Tice H."/>
            <person name="Cheng J.F."/>
            <person name="Han C."/>
            <person name="Detter J.C."/>
            <person name="Bruce D."/>
            <person name="Goodwin L."/>
            <person name="Pitluck S."/>
            <person name="Pati A."/>
            <person name="Liolios K."/>
            <person name="Ivanova N."/>
            <person name="Mavromatis K."/>
            <person name="Mikhailova N."/>
            <person name="Chen A."/>
            <person name="Palaniappan K."/>
            <person name="Land M."/>
            <person name="Hauser L."/>
            <person name="Chang Y.J."/>
            <person name="Jeffries C.D."/>
            <person name="Brettin T."/>
            <person name="Goker M."/>
            <person name="Beck B."/>
            <person name="Bristow J."/>
            <person name="Eisen J.A."/>
            <person name="Markowitz V."/>
            <person name="Hugenholtz P."/>
            <person name="Kyrpides N.C."/>
            <person name="Klenk H.P."/>
            <person name="Chen F."/>
        </authorList>
    </citation>
    <scope>NUCLEOTIDE SEQUENCE [LARGE SCALE GENOMIC DNA]</scope>
    <source>
        <strain evidence="3">ATCC 33386 / NCTC 11300</strain>
    </source>
</reference>
<protein>
    <submittedName>
        <fullName evidence="2">Uncharacterized protein</fullName>
    </submittedName>
</protein>
<dbReference type="KEGG" id="str:Sterm_2853"/>
<evidence type="ECO:0000256" key="1">
    <source>
        <dbReference type="SAM" id="Phobius"/>
    </source>
</evidence>
<keyword evidence="3" id="KW-1185">Reference proteome</keyword>
<keyword evidence="1" id="KW-0812">Transmembrane</keyword>
<feature type="transmembrane region" description="Helical" evidence="1">
    <location>
        <begin position="22"/>
        <end position="40"/>
    </location>
</feature>
<proteinExistence type="predicted"/>
<sequence length="41" mass="4452">MSINNIGVMIAAVVGIYLLKDYTWTKFAIVILAMAAFMNGS</sequence>
<dbReference type="Proteomes" id="UP000000845">
    <property type="component" value="Chromosome"/>
</dbReference>
<evidence type="ECO:0000313" key="2">
    <source>
        <dbReference type="EMBL" id="ACZ09697.1"/>
    </source>
</evidence>
<name>D1AN93_SEBTE</name>
<evidence type="ECO:0000313" key="3">
    <source>
        <dbReference type="Proteomes" id="UP000000845"/>
    </source>
</evidence>
<keyword evidence="1" id="KW-1133">Transmembrane helix</keyword>
<gene>
    <name evidence="2" type="ordered locus">Sterm_2853</name>
</gene>